<dbReference type="GeneID" id="5881649"/>
<keyword evidence="9" id="KW-1185">Reference proteome</keyword>
<evidence type="ECO:0000256" key="5">
    <source>
        <dbReference type="ARBA" id="ARBA00023136"/>
    </source>
</evidence>
<feature type="transmembrane region" description="Helical" evidence="7">
    <location>
        <begin position="18"/>
        <end position="38"/>
    </location>
</feature>
<comment type="similarity">
    <text evidence="2 7">Belongs to the CTL (choline transporter-like) family.</text>
</comment>
<keyword evidence="3 7" id="KW-0812">Transmembrane</keyword>
<dbReference type="AlphaFoldDB" id="B0EEE0"/>
<dbReference type="GO" id="GO:0022857">
    <property type="term" value="F:transmembrane transporter activity"/>
    <property type="evidence" value="ECO:0007669"/>
    <property type="project" value="UniProtKB-UniRule"/>
</dbReference>
<evidence type="ECO:0000256" key="1">
    <source>
        <dbReference type="ARBA" id="ARBA00004141"/>
    </source>
</evidence>
<feature type="transmembrane region" description="Helical" evidence="7">
    <location>
        <begin position="360"/>
        <end position="388"/>
    </location>
</feature>
<evidence type="ECO:0000256" key="3">
    <source>
        <dbReference type="ARBA" id="ARBA00022692"/>
    </source>
</evidence>
<dbReference type="RefSeq" id="XP_001736641.1">
    <property type="nucleotide sequence ID" value="XM_001736589.1"/>
</dbReference>
<feature type="transmembrane region" description="Helical" evidence="7">
    <location>
        <begin position="213"/>
        <end position="244"/>
    </location>
</feature>
<dbReference type="PANTHER" id="PTHR12385">
    <property type="entry name" value="CHOLINE TRANSPORTER-LIKE (SLC FAMILY 44)"/>
    <property type="match status" value="1"/>
</dbReference>
<keyword evidence="4 7" id="KW-1133">Transmembrane helix</keyword>
<dbReference type="OMA" id="IEQRSCT"/>
<accession>B0EEE0</accession>
<evidence type="ECO:0000256" key="7">
    <source>
        <dbReference type="RuleBase" id="RU368066"/>
    </source>
</evidence>
<keyword evidence="6" id="KW-0325">Glycoprotein</keyword>
<evidence type="ECO:0000256" key="4">
    <source>
        <dbReference type="ARBA" id="ARBA00022989"/>
    </source>
</evidence>
<dbReference type="OrthoDB" id="420519at2759"/>
<feature type="transmembrane region" description="Helical" evidence="7">
    <location>
        <begin position="119"/>
        <end position="140"/>
    </location>
</feature>
<name>B0EEE0_ENTDS</name>
<evidence type="ECO:0000313" key="9">
    <source>
        <dbReference type="Proteomes" id="UP000008076"/>
    </source>
</evidence>
<reference evidence="9" key="1">
    <citation type="submission" date="2007-12" db="EMBL/GenBank/DDBJ databases">
        <title>Annotation of Entamoeba dispar SAW760.</title>
        <authorList>
            <person name="Lorenzi H."/>
            <person name="Inman J."/>
            <person name="Schobel S."/>
            <person name="Amedeo P."/>
            <person name="Caler E."/>
        </authorList>
    </citation>
    <scope>NUCLEOTIDE SEQUENCE [LARGE SCALE GENOMIC DNA]</scope>
    <source>
        <strain evidence="9">ATCC PRA-260 / SAW760</strain>
    </source>
</reference>
<keyword evidence="5 7" id="KW-0472">Membrane</keyword>
<proteinExistence type="inferred from homology"/>
<protein>
    <recommendedName>
        <fullName evidence="7">Choline transporter-like protein</fullName>
    </recommendedName>
</protein>
<dbReference type="EMBL" id="DS548947">
    <property type="protein sequence ID" value="EDR27104.1"/>
    <property type="molecule type" value="Genomic_DNA"/>
</dbReference>
<feature type="transmembrane region" description="Helical" evidence="7">
    <location>
        <begin position="90"/>
        <end position="113"/>
    </location>
</feature>
<dbReference type="VEuPathDB" id="AmoebaDB:EDI_108440"/>
<organism evidence="9">
    <name type="scientific">Entamoeba dispar (strain ATCC PRA-260 / SAW760)</name>
    <dbReference type="NCBI Taxonomy" id="370354"/>
    <lineage>
        <taxon>Eukaryota</taxon>
        <taxon>Amoebozoa</taxon>
        <taxon>Evosea</taxon>
        <taxon>Archamoebae</taxon>
        <taxon>Mastigamoebida</taxon>
        <taxon>Entamoebidae</taxon>
        <taxon>Entamoeba</taxon>
    </lineage>
</organism>
<evidence type="ECO:0000256" key="2">
    <source>
        <dbReference type="ARBA" id="ARBA00007168"/>
    </source>
</evidence>
<evidence type="ECO:0000256" key="6">
    <source>
        <dbReference type="ARBA" id="ARBA00023180"/>
    </source>
</evidence>
<comment type="subcellular location">
    <subcellularLocation>
        <location evidence="7">Cell membrane</location>
        <topology evidence="7">Multi-pass membrane protein</topology>
    </subcellularLocation>
    <subcellularLocation>
        <location evidence="1">Membrane</location>
        <topology evidence="1">Multi-pass membrane protein</topology>
    </subcellularLocation>
</comment>
<feature type="transmembrane region" description="Helical" evidence="7">
    <location>
        <begin position="160"/>
        <end position="193"/>
    </location>
</feature>
<comment type="function">
    <text evidence="7">Choline transporter.</text>
</comment>
<feature type="transmembrane region" description="Helical" evidence="7">
    <location>
        <begin position="395"/>
        <end position="416"/>
    </location>
</feature>
<dbReference type="InterPro" id="IPR007603">
    <property type="entry name" value="Choline_transptr-like"/>
</dbReference>
<sequence length="516" mass="58449">MSETQITYPKRENKWNDIFFYFLFNTAAIGSVILAIYNTSKSTPDYSVLKNHLSWINLIPPMHLFIPFVLCAGCILSYCFILLLNRYTKLCVYTFSIILPIIAGIIILIASIFTIHQGIYTFVVSLIFALCFFISPIIIFFSRTKLPLTIEILKHSTFTLLHNTSILFILVPVFMVLCVLIIVVICYSLLVQYLSGTTQNNEYYPPTSFYPTFLFQVFMCYWMSNVVNGIFTVCSSSVIAHHYLNNNEIGGDFTESLIHSTTKSFGSIVLGSLLLSIVQFLRFLYEMTNQEDDDNKSSFTCLIHCCLDCILRLIEDIIQYINRMTYVIVGMHRTSFIQSAKTACSLIKDNITMAIMEDTIMGSVIFGLTLVSGIISGCIGSLIMMIILRSMVHSIVAFIISMIIGSLVTGFFMNAVQTSTDTIMLCYTEDMLVYNGIHCEKFGNIVNEFEQYHSFNSNNPILPEESNDLDGVYAVSVVSTVHLKPTNIGSFKGLYKEYRLNFILLVNMFTIEIVES</sequence>
<dbReference type="PANTHER" id="PTHR12385:SF14">
    <property type="entry name" value="CHOLINE TRANSPORTER-LIKE 2"/>
    <property type="match status" value="1"/>
</dbReference>
<evidence type="ECO:0000313" key="8">
    <source>
        <dbReference type="EMBL" id="EDR27104.1"/>
    </source>
</evidence>
<dbReference type="Pfam" id="PF04515">
    <property type="entry name" value="Choline_transpo"/>
    <property type="match status" value="1"/>
</dbReference>
<feature type="transmembrane region" description="Helical" evidence="7">
    <location>
        <begin position="58"/>
        <end position="83"/>
    </location>
</feature>
<dbReference type="KEGG" id="edi:EDI_108440"/>
<dbReference type="eggNOG" id="KOG1362">
    <property type="taxonomic scope" value="Eukaryota"/>
</dbReference>
<dbReference type="Proteomes" id="UP000008076">
    <property type="component" value="Unassembled WGS sequence"/>
</dbReference>
<dbReference type="GO" id="GO:0005886">
    <property type="term" value="C:plasma membrane"/>
    <property type="evidence" value="ECO:0007669"/>
    <property type="project" value="UniProtKB-SubCell"/>
</dbReference>
<gene>
    <name evidence="8" type="ORF">EDI_108440</name>
</gene>